<evidence type="ECO:0000313" key="8">
    <source>
        <dbReference type="EMBL" id="GAT62661.1"/>
    </source>
</evidence>
<organism evidence="8 9">
    <name type="scientific">Paludibacter jiangxiensis</name>
    <dbReference type="NCBI Taxonomy" id="681398"/>
    <lineage>
        <taxon>Bacteria</taxon>
        <taxon>Pseudomonadati</taxon>
        <taxon>Bacteroidota</taxon>
        <taxon>Bacteroidia</taxon>
        <taxon>Bacteroidales</taxon>
        <taxon>Paludibacteraceae</taxon>
        <taxon>Paludibacter</taxon>
    </lineage>
</organism>
<gene>
    <name evidence="8" type="ORF">PJIAN_2221</name>
</gene>
<keyword evidence="5 6" id="KW-0472">Membrane</keyword>
<dbReference type="EMBL" id="BDCR01000002">
    <property type="protein sequence ID" value="GAT62661.1"/>
    <property type="molecule type" value="Genomic_DNA"/>
</dbReference>
<feature type="transmembrane region" description="Helical" evidence="6">
    <location>
        <begin position="77"/>
        <end position="98"/>
    </location>
</feature>
<comment type="subcellular location">
    <subcellularLocation>
        <location evidence="1">Membrane</location>
        <topology evidence="1">Multi-pass membrane protein</topology>
    </subcellularLocation>
</comment>
<protein>
    <submittedName>
        <fullName evidence="8">Cation diffusion facilitator family transporter</fullName>
    </submittedName>
</protein>
<dbReference type="GO" id="GO:0016020">
    <property type="term" value="C:membrane"/>
    <property type="evidence" value="ECO:0007669"/>
    <property type="project" value="UniProtKB-SubCell"/>
</dbReference>
<feature type="transmembrane region" description="Helical" evidence="6">
    <location>
        <begin position="12"/>
        <end position="31"/>
    </location>
</feature>
<keyword evidence="2" id="KW-0813">Transport</keyword>
<name>A0A170ZH24_9BACT</name>
<keyword evidence="3 6" id="KW-0812">Transmembrane</keyword>
<dbReference type="Pfam" id="PF01545">
    <property type="entry name" value="Cation_efflux"/>
    <property type="match status" value="1"/>
</dbReference>
<dbReference type="GO" id="GO:0006829">
    <property type="term" value="P:zinc ion transport"/>
    <property type="evidence" value="ECO:0007669"/>
    <property type="project" value="InterPro"/>
</dbReference>
<feature type="domain" description="Cation efflux protein transmembrane" evidence="7">
    <location>
        <begin position="11"/>
        <end position="213"/>
    </location>
</feature>
<reference evidence="9" key="1">
    <citation type="submission" date="2016-04" db="EMBL/GenBank/DDBJ databases">
        <title>Draft genome sequence of Paludibacter jiangxiensis strain NM7.</title>
        <authorList>
            <person name="Qiu Y."/>
            <person name="Matsuura N."/>
            <person name="Ohashi A."/>
            <person name="Tourlousse M.D."/>
            <person name="Sekiguchi Y."/>
        </authorList>
    </citation>
    <scope>NUCLEOTIDE SEQUENCE [LARGE SCALE GENOMIC DNA]</scope>
    <source>
        <strain evidence="9">NM7</strain>
    </source>
</reference>
<reference evidence="9" key="2">
    <citation type="journal article" date="2017" name="Genome Announc.">
        <title>Draft genome sequence of Paludibacter jiangxiensis NM7(T), a propionate-producing fermentative bacterium.</title>
        <authorList>
            <person name="Qiu Y.-L."/>
            <person name="Tourlousse D.M."/>
            <person name="Matsuura N."/>
            <person name="Ohashi A."/>
            <person name="Sekiguchi Y."/>
        </authorList>
    </citation>
    <scope>NUCLEOTIDE SEQUENCE [LARGE SCALE GENOMIC DNA]</scope>
    <source>
        <strain evidence="9">NM7</strain>
    </source>
</reference>
<evidence type="ECO:0000259" key="7">
    <source>
        <dbReference type="Pfam" id="PF01545"/>
    </source>
</evidence>
<dbReference type="Proteomes" id="UP000076586">
    <property type="component" value="Unassembled WGS sequence"/>
</dbReference>
<dbReference type="InterPro" id="IPR002524">
    <property type="entry name" value="Cation_efflux"/>
</dbReference>
<evidence type="ECO:0000256" key="4">
    <source>
        <dbReference type="ARBA" id="ARBA00022989"/>
    </source>
</evidence>
<comment type="caution">
    <text evidence="8">The sequence shown here is derived from an EMBL/GenBank/DDBJ whole genome shotgun (WGS) entry which is preliminary data.</text>
</comment>
<sequence>MSHQNASVKSIIFALSANFGIAVTKTVAAVITGSGSMLAESIHSFADCGNQLLLFLGLKTSKKQPNDEHPLGYGMSIYFWSFIVALMLFSMGGLFSIYEGIHKLHTNEPVSNPLVAIIVLSLSMLLEGASLLGCLKQIKPIRGEQSVWNWVKNTRQSELVVVLGEDVAALLGLAFALVFIVLSAVTGNPVYDSIGSIGIGTLLVVVSLFIATKVKGLLIGQSSDVTVRQDMKAFLEARPEVDLVFNLITIQLGSRIMVAVKAKMVEVATPGQMIQNINTCEKALRETFPNIQWIFFEPDVEDQND</sequence>
<evidence type="ECO:0000313" key="9">
    <source>
        <dbReference type="Proteomes" id="UP000076586"/>
    </source>
</evidence>
<keyword evidence="4 6" id="KW-1133">Transmembrane helix</keyword>
<dbReference type="InterPro" id="IPR040177">
    <property type="entry name" value="SLC30A9"/>
</dbReference>
<dbReference type="AlphaFoldDB" id="A0A170ZH24"/>
<feature type="transmembrane region" description="Helical" evidence="6">
    <location>
        <begin position="159"/>
        <end position="182"/>
    </location>
</feature>
<feature type="transmembrane region" description="Helical" evidence="6">
    <location>
        <begin position="194"/>
        <end position="212"/>
    </location>
</feature>
<evidence type="ECO:0000256" key="2">
    <source>
        <dbReference type="ARBA" id="ARBA00022448"/>
    </source>
</evidence>
<evidence type="ECO:0000256" key="1">
    <source>
        <dbReference type="ARBA" id="ARBA00004141"/>
    </source>
</evidence>
<dbReference type="PANTHER" id="PTHR13414:SF9">
    <property type="entry name" value="PROTON-COUPLED ZINC ANTIPORTER SLC30A9, MITOCHONDRIAL"/>
    <property type="match status" value="1"/>
</dbReference>
<accession>A0A170ZH24</accession>
<evidence type="ECO:0000256" key="6">
    <source>
        <dbReference type="SAM" id="Phobius"/>
    </source>
</evidence>
<dbReference type="RefSeq" id="WP_068703145.1">
    <property type="nucleotide sequence ID" value="NZ_BDCR01000002.1"/>
</dbReference>
<dbReference type="PANTHER" id="PTHR13414">
    <property type="entry name" value="HUEL-CATION TRANSPORTER"/>
    <property type="match status" value="1"/>
</dbReference>
<keyword evidence="9" id="KW-1185">Reference proteome</keyword>
<dbReference type="STRING" id="681398.PJIAN_2221"/>
<evidence type="ECO:0000256" key="3">
    <source>
        <dbReference type="ARBA" id="ARBA00022692"/>
    </source>
</evidence>
<dbReference type="NCBIfam" id="TIGR01297">
    <property type="entry name" value="CDF"/>
    <property type="match status" value="1"/>
</dbReference>
<dbReference type="GO" id="GO:0008324">
    <property type="term" value="F:monoatomic cation transmembrane transporter activity"/>
    <property type="evidence" value="ECO:0007669"/>
    <property type="project" value="InterPro"/>
</dbReference>
<evidence type="ECO:0000256" key="5">
    <source>
        <dbReference type="ARBA" id="ARBA00023136"/>
    </source>
</evidence>
<dbReference type="Gene3D" id="1.20.1510.10">
    <property type="entry name" value="Cation efflux protein transmembrane domain"/>
    <property type="match status" value="1"/>
</dbReference>
<dbReference type="InterPro" id="IPR027469">
    <property type="entry name" value="Cation_efflux_TMD_sf"/>
</dbReference>
<proteinExistence type="predicted"/>
<dbReference type="SUPFAM" id="SSF161111">
    <property type="entry name" value="Cation efflux protein transmembrane domain-like"/>
    <property type="match status" value="1"/>
</dbReference>
<dbReference type="InterPro" id="IPR058533">
    <property type="entry name" value="Cation_efflux_TM"/>
</dbReference>
<feature type="transmembrane region" description="Helical" evidence="6">
    <location>
        <begin position="114"/>
        <end position="138"/>
    </location>
</feature>
<dbReference type="OrthoDB" id="9806522at2"/>